<evidence type="ECO:0000256" key="9">
    <source>
        <dbReference type="ARBA" id="ARBA00023186"/>
    </source>
</evidence>
<reference evidence="11 12" key="1">
    <citation type="submission" date="2016-04" db="EMBL/GenBank/DDBJ databases">
        <title>ATOL: Assembling a taxonomically balanced genome-scale reconstruction of the evolutionary history of the Enterobacteriaceae.</title>
        <authorList>
            <person name="Plunkett G.III."/>
            <person name="Neeno-Eckwall E.C."/>
            <person name="Glasner J.D."/>
            <person name="Perna N.T."/>
        </authorList>
    </citation>
    <scope>NUCLEOTIDE SEQUENCE [LARGE SCALE GENOMIC DNA]</scope>
    <source>
        <strain evidence="11 12">ATCC 51604</strain>
    </source>
</reference>
<evidence type="ECO:0000256" key="10">
    <source>
        <dbReference type="HAMAP-Rule" id="MF_00240"/>
    </source>
</evidence>
<dbReference type="HAMAP" id="MF_00240">
    <property type="entry name" value="LolA"/>
    <property type="match status" value="1"/>
</dbReference>
<dbReference type="AlphaFoldDB" id="A0A1B7HSG4"/>
<dbReference type="FunFam" id="2.50.20.10:FF:000001">
    <property type="entry name" value="Outer-membrane lipoprotein carrier protein"/>
    <property type="match status" value="1"/>
</dbReference>
<keyword evidence="6" id="KW-0732">Signal</keyword>
<evidence type="ECO:0000256" key="3">
    <source>
        <dbReference type="ARBA" id="ARBA00011245"/>
    </source>
</evidence>
<comment type="subunit">
    <text evidence="3 10">Monomer.</text>
</comment>
<keyword evidence="8 10" id="KW-0653">Protein transport</keyword>
<protein>
    <recommendedName>
        <fullName evidence="4 10">Outer-membrane lipoprotein carrier protein</fullName>
    </recommendedName>
</protein>
<evidence type="ECO:0000313" key="12">
    <source>
        <dbReference type="Proteomes" id="UP000078504"/>
    </source>
</evidence>
<dbReference type="InterPro" id="IPR029046">
    <property type="entry name" value="LolA/LolB/LppX"/>
</dbReference>
<gene>
    <name evidence="10" type="primary">lolA</name>
    <name evidence="11" type="ORF">M977_03530</name>
</gene>
<evidence type="ECO:0000256" key="7">
    <source>
        <dbReference type="ARBA" id="ARBA00022764"/>
    </source>
</evidence>
<evidence type="ECO:0000256" key="1">
    <source>
        <dbReference type="ARBA" id="ARBA00004418"/>
    </source>
</evidence>
<comment type="similarity">
    <text evidence="2 10">Belongs to the LolA family.</text>
</comment>
<evidence type="ECO:0000256" key="2">
    <source>
        <dbReference type="ARBA" id="ARBA00007615"/>
    </source>
</evidence>
<dbReference type="GO" id="GO:0044874">
    <property type="term" value="P:lipoprotein localization to outer membrane"/>
    <property type="evidence" value="ECO:0007669"/>
    <property type="project" value="UniProtKB-UniRule"/>
</dbReference>
<accession>A0A1B7HSG4</accession>
<evidence type="ECO:0000256" key="4">
    <source>
        <dbReference type="ARBA" id="ARBA00014035"/>
    </source>
</evidence>
<evidence type="ECO:0000256" key="8">
    <source>
        <dbReference type="ARBA" id="ARBA00022927"/>
    </source>
</evidence>
<dbReference type="Proteomes" id="UP000078504">
    <property type="component" value="Unassembled WGS sequence"/>
</dbReference>
<dbReference type="Gene3D" id="2.50.20.10">
    <property type="entry name" value="Lipoprotein localisation LolA/LolB/LppX"/>
    <property type="match status" value="1"/>
</dbReference>
<dbReference type="CDD" id="cd16325">
    <property type="entry name" value="LolA"/>
    <property type="match status" value="1"/>
</dbReference>
<name>A0A1B7HSG4_9ENTR</name>
<sequence length="244" mass="27039">MGKLPENQLILLLLQNGSRLEWAAEMPLCIRFVVRVFKGIIMKKIAITCALLTALTATAAWADAAGDLKTRLDKVSSFHASFTQKVTDGSGAAVQEGQGDLWVKRPNLFNWHMTQPDESILVSDGKTLWFYNPFVEQVSATWLKDATGNTPFMLIARNQSSDWQQYNIKQSGDDFVLTPKTSAGNLKQFTINVGSDGTIHQFSAIEQDDQRSSYALKTQQNGAVDMSKFTFTPPAGVTVDDQRK</sequence>
<dbReference type="EMBL" id="LXEP01000031">
    <property type="protein sequence ID" value="OAT18608.1"/>
    <property type="molecule type" value="Genomic_DNA"/>
</dbReference>
<dbReference type="Pfam" id="PF03548">
    <property type="entry name" value="LolA"/>
    <property type="match status" value="1"/>
</dbReference>
<dbReference type="SUPFAM" id="SSF89392">
    <property type="entry name" value="Prokaryotic lipoproteins and lipoprotein localization factors"/>
    <property type="match status" value="1"/>
</dbReference>
<dbReference type="InterPro" id="IPR004564">
    <property type="entry name" value="OM_lipoprot_carrier_LolA-like"/>
</dbReference>
<evidence type="ECO:0000256" key="5">
    <source>
        <dbReference type="ARBA" id="ARBA00022448"/>
    </source>
</evidence>
<keyword evidence="5 10" id="KW-0813">Transport</keyword>
<keyword evidence="11" id="KW-0449">Lipoprotein</keyword>
<dbReference type="GO" id="GO:0042953">
    <property type="term" value="P:lipoprotein transport"/>
    <property type="evidence" value="ECO:0007669"/>
    <property type="project" value="InterPro"/>
</dbReference>
<dbReference type="PATRIC" id="fig|1354253.4.peg.3593"/>
<keyword evidence="7 10" id="KW-0574">Periplasm</keyword>
<organism evidence="11 12">
    <name type="scientific">Buttiauxella gaviniae ATCC 51604</name>
    <dbReference type="NCBI Taxonomy" id="1354253"/>
    <lineage>
        <taxon>Bacteria</taxon>
        <taxon>Pseudomonadati</taxon>
        <taxon>Pseudomonadota</taxon>
        <taxon>Gammaproteobacteria</taxon>
        <taxon>Enterobacterales</taxon>
        <taxon>Enterobacteriaceae</taxon>
        <taxon>Buttiauxella</taxon>
    </lineage>
</organism>
<proteinExistence type="inferred from homology"/>
<dbReference type="GO" id="GO:0030288">
    <property type="term" value="C:outer membrane-bounded periplasmic space"/>
    <property type="evidence" value="ECO:0007669"/>
    <property type="project" value="TreeGrafter"/>
</dbReference>
<comment type="subcellular location">
    <subcellularLocation>
        <location evidence="1 10">Periplasm</location>
    </subcellularLocation>
</comment>
<keyword evidence="9 10" id="KW-0143">Chaperone</keyword>
<dbReference type="InterPro" id="IPR018323">
    <property type="entry name" value="OM_lipoprot_carrier_LolA_Pbac"/>
</dbReference>
<comment type="caution">
    <text evidence="11">The sequence shown here is derived from an EMBL/GenBank/DDBJ whole genome shotgun (WGS) entry which is preliminary data.</text>
</comment>
<dbReference type="NCBIfam" id="TIGR00547">
    <property type="entry name" value="lolA"/>
    <property type="match status" value="1"/>
</dbReference>
<evidence type="ECO:0000313" key="11">
    <source>
        <dbReference type="EMBL" id="OAT18608.1"/>
    </source>
</evidence>
<dbReference type="PANTHER" id="PTHR35869:SF1">
    <property type="entry name" value="OUTER-MEMBRANE LIPOPROTEIN CARRIER PROTEIN"/>
    <property type="match status" value="1"/>
</dbReference>
<evidence type="ECO:0000256" key="6">
    <source>
        <dbReference type="ARBA" id="ARBA00022729"/>
    </source>
</evidence>
<dbReference type="PANTHER" id="PTHR35869">
    <property type="entry name" value="OUTER-MEMBRANE LIPOPROTEIN CARRIER PROTEIN"/>
    <property type="match status" value="1"/>
</dbReference>
<comment type="function">
    <text evidence="10">Participates in the translocation of lipoproteins from the inner membrane to the outer membrane. Only forms a complex with a lipoprotein if the residue after the N-terminal Cys is not an aspartate (The Asp acts as a targeting signal to indicate that the lipoprotein should stay in the inner membrane).</text>
</comment>